<evidence type="ECO:0000256" key="2">
    <source>
        <dbReference type="ARBA" id="ARBA00004818"/>
    </source>
</evidence>
<dbReference type="Gene3D" id="1.10.150.240">
    <property type="entry name" value="Putative phosphatase, domain 2"/>
    <property type="match status" value="1"/>
</dbReference>
<proteinExistence type="inferred from homology"/>
<dbReference type="Proteomes" id="UP000381693">
    <property type="component" value="Unassembled WGS sequence"/>
</dbReference>
<dbReference type="EC" id="3.1.3.18" evidence="4"/>
<evidence type="ECO:0000313" key="5">
    <source>
        <dbReference type="EMBL" id="VVM06443.1"/>
    </source>
</evidence>
<dbReference type="Gene3D" id="3.40.50.1000">
    <property type="entry name" value="HAD superfamily/HAD-like"/>
    <property type="match status" value="1"/>
</dbReference>
<dbReference type="InterPro" id="IPR023214">
    <property type="entry name" value="HAD_sf"/>
</dbReference>
<name>A0A5E6MF39_9BACT</name>
<accession>A0A5E6MF39</accession>
<dbReference type="EMBL" id="CABFUZ020000116">
    <property type="protein sequence ID" value="VVM06443.1"/>
    <property type="molecule type" value="Genomic_DNA"/>
</dbReference>
<dbReference type="RefSeq" id="WP_142525128.1">
    <property type="nucleotide sequence ID" value="NZ_CABFUZ020000116.1"/>
</dbReference>
<dbReference type="PANTHER" id="PTHR43434:SF1">
    <property type="entry name" value="PHOSPHOGLYCOLATE PHOSPHATASE"/>
    <property type="match status" value="1"/>
</dbReference>
<evidence type="ECO:0000256" key="4">
    <source>
        <dbReference type="ARBA" id="ARBA00013078"/>
    </source>
</evidence>
<comment type="caution">
    <text evidence="5">The sequence shown here is derived from an EMBL/GenBank/DDBJ whole genome shotgun (WGS) entry which is preliminary data.</text>
</comment>
<evidence type="ECO:0000256" key="1">
    <source>
        <dbReference type="ARBA" id="ARBA00000830"/>
    </source>
</evidence>
<organism evidence="5 6">
    <name type="scientific">Methylacidimicrobium cyclopophantes</name>
    <dbReference type="NCBI Taxonomy" id="1041766"/>
    <lineage>
        <taxon>Bacteria</taxon>
        <taxon>Pseudomonadati</taxon>
        <taxon>Verrucomicrobiota</taxon>
        <taxon>Methylacidimicrobium</taxon>
    </lineage>
</organism>
<dbReference type="OrthoDB" id="9781769at2"/>
<dbReference type="Pfam" id="PF00702">
    <property type="entry name" value="Hydrolase"/>
    <property type="match status" value="1"/>
</dbReference>
<reference evidence="5" key="1">
    <citation type="submission" date="2019-09" db="EMBL/GenBank/DDBJ databases">
        <authorList>
            <person name="Cremers G."/>
        </authorList>
    </citation>
    <scope>NUCLEOTIDE SEQUENCE [LARGE SCALE GENOMIC DNA]</scope>
    <source>
        <strain evidence="5">3B</strain>
    </source>
</reference>
<dbReference type="SUPFAM" id="SSF56784">
    <property type="entry name" value="HAD-like"/>
    <property type="match status" value="1"/>
</dbReference>
<dbReference type="InterPro" id="IPR050155">
    <property type="entry name" value="HAD-like_hydrolase_sf"/>
</dbReference>
<sequence>MTPLRIILWDIDGTLLHSGGAGERAIVLATQALYGEEIPLQELDYRGRTDSLIVRQIFSRLNIPWSEENVTRYKECYLRHLAEEISRSSGATYRGVEPLLSTIQRMPDWCQGLLTGNFEGGAKIKLEHFGLGHFFSFGTFGDQSDCRNELARSALQLVRKRWGEALSPRQLFLIGDTPHDILCAKAIGAYSVAVATGGYSLSELAAFRPTMLLPDLEQFEPVLALVKGRW</sequence>
<dbReference type="PANTHER" id="PTHR43434">
    <property type="entry name" value="PHOSPHOGLYCOLATE PHOSPHATASE"/>
    <property type="match status" value="1"/>
</dbReference>
<dbReference type="InterPro" id="IPR036412">
    <property type="entry name" value="HAD-like_sf"/>
</dbReference>
<dbReference type="InterPro" id="IPR023198">
    <property type="entry name" value="PGP-like_dom2"/>
</dbReference>
<dbReference type="GO" id="GO:0008967">
    <property type="term" value="F:phosphoglycolate phosphatase activity"/>
    <property type="evidence" value="ECO:0007669"/>
    <property type="project" value="UniProtKB-EC"/>
</dbReference>
<keyword evidence="6" id="KW-1185">Reference proteome</keyword>
<comment type="pathway">
    <text evidence="2">Organic acid metabolism; glycolate biosynthesis; glycolate from 2-phosphoglycolate: step 1/1.</text>
</comment>
<evidence type="ECO:0000313" key="6">
    <source>
        <dbReference type="Proteomes" id="UP000381693"/>
    </source>
</evidence>
<comment type="similarity">
    <text evidence="3">Belongs to the HAD-like hydrolase superfamily. CbbY/CbbZ/Gph/YieH family.</text>
</comment>
<gene>
    <name evidence="5" type="ORF">MAMC_01093</name>
</gene>
<comment type="catalytic activity">
    <reaction evidence="1">
        <text>2-phosphoglycolate + H2O = glycolate + phosphate</text>
        <dbReference type="Rhea" id="RHEA:14369"/>
        <dbReference type="ChEBI" id="CHEBI:15377"/>
        <dbReference type="ChEBI" id="CHEBI:29805"/>
        <dbReference type="ChEBI" id="CHEBI:43474"/>
        <dbReference type="ChEBI" id="CHEBI:58033"/>
        <dbReference type="EC" id="3.1.3.18"/>
    </reaction>
</comment>
<evidence type="ECO:0000256" key="3">
    <source>
        <dbReference type="ARBA" id="ARBA00006171"/>
    </source>
</evidence>
<protein>
    <recommendedName>
        <fullName evidence="4">phosphoglycolate phosphatase</fullName>
        <ecNumber evidence="4">3.1.3.18</ecNumber>
    </recommendedName>
</protein>
<dbReference type="GO" id="GO:0005829">
    <property type="term" value="C:cytosol"/>
    <property type="evidence" value="ECO:0007669"/>
    <property type="project" value="TreeGrafter"/>
</dbReference>
<dbReference type="AlphaFoldDB" id="A0A5E6MF39"/>
<dbReference type="GO" id="GO:0006281">
    <property type="term" value="P:DNA repair"/>
    <property type="evidence" value="ECO:0007669"/>
    <property type="project" value="TreeGrafter"/>
</dbReference>